<protein>
    <submittedName>
        <fullName evidence="1">Uncharacterized protein</fullName>
    </submittedName>
</protein>
<organism evidence="1">
    <name type="scientific">Anguilla anguilla</name>
    <name type="common">European freshwater eel</name>
    <name type="synonym">Muraena anguilla</name>
    <dbReference type="NCBI Taxonomy" id="7936"/>
    <lineage>
        <taxon>Eukaryota</taxon>
        <taxon>Metazoa</taxon>
        <taxon>Chordata</taxon>
        <taxon>Craniata</taxon>
        <taxon>Vertebrata</taxon>
        <taxon>Euteleostomi</taxon>
        <taxon>Actinopterygii</taxon>
        <taxon>Neopterygii</taxon>
        <taxon>Teleostei</taxon>
        <taxon>Anguilliformes</taxon>
        <taxon>Anguillidae</taxon>
        <taxon>Anguilla</taxon>
    </lineage>
</organism>
<evidence type="ECO:0000313" key="1">
    <source>
        <dbReference type="EMBL" id="JAH16655.1"/>
    </source>
</evidence>
<reference evidence="1" key="1">
    <citation type="submission" date="2014-11" db="EMBL/GenBank/DDBJ databases">
        <authorList>
            <person name="Amaro Gonzalez C."/>
        </authorList>
    </citation>
    <scope>NUCLEOTIDE SEQUENCE</scope>
</reference>
<dbReference type="AlphaFoldDB" id="A0A0E9QJW8"/>
<reference evidence="1" key="2">
    <citation type="journal article" date="2015" name="Fish Shellfish Immunol.">
        <title>Early steps in the European eel (Anguilla anguilla)-Vibrio vulnificus interaction in the gills: Role of the RtxA13 toxin.</title>
        <authorList>
            <person name="Callol A."/>
            <person name="Pajuelo D."/>
            <person name="Ebbesson L."/>
            <person name="Teles M."/>
            <person name="MacKenzie S."/>
            <person name="Amaro C."/>
        </authorList>
    </citation>
    <scope>NUCLEOTIDE SEQUENCE</scope>
</reference>
<dbReference type="EMBL" id="GBXM01091922">
    <property type="protein sequence ID" value="JAH16655.1"/>
    <property type="molecule type" value="Transcribed_RNA"/>
</dbReference>
<sequence length="23" mass="2676">MNYFFHATFSTKSTNGWGLNRVP</sequence>
<proteinExistence type="predicted"/>
<accession>A0A0E9QJW8</accession>
<name>A0A0E9QJW8_ANGAN</name>